<reference evidence="2" key="2">
    <citation type="journal article" date="2023" name="Int. J. Mol. Sci.">
        <title>De Novo Assembly and Annotation of 11 Diverse Shrub Willow (Salix) Genomes Reveals Novel Gene Organization in Sex-Linked Regions.</title>
        <authorList>
            <person name="Hyden B."/>
            <person name="Feng K."/>
            <person name="Yates T.B."/>
            <person name="Jawdy S."/>
            <person name="Cereghino C."/>
            <person name="Smart L.B."/>
            <person name="Muchero W."/>
        </authorList>
    </citation>
    <scope>NUCLEOTIDE SEQUENCE</scope>
    <source>
        <tissue evidence="2">Shoot tip</tissue>
    </source>
</reference>
<feature type="compositionally biased region" description="Basic and acidic residues" evidence="1">
    <location>
        <begin position="1"/>
        <end position="17"/>
    </location>
</feature>
<proteinExistence type="predicted"/>
<evidence type="ECO:0000313" key="2">
    <source>
        <dbReference type="EMBL" id="KAJ6389395.1"/>
    </source>
</evidence>
<gene>
    <name evidence="2" type="ORF">OIU77_027684</name>
</gene>
<feature type="compositionally biased region" description="Polar residues" evidence="1">
    <location>
        <begin position="40"/>
        <end position="49"/>
    </location>
</feature>
<feature type="region of interest" description="Disordered" evidence="1">
    <location>
        <begin position="65"/>
        <end position="84"/>
    </location>
</feature>
<dbReference type="Proteomes" id="UP001141253">
    <property type="component" value="Chromosome 3"/>
</dbReference>
<comment type="caution">
    <text evidence="2">The sequence shown here is derived from an EMBL/GenBank/DDBJ whole genome shotgun (WGS) entry which is preliminary data.</text>
</comment>
<organism evidence="2 3">
    <name type="scientific">Salix suchowensis</name>
    <dbReference type="NCBI Taxonomy" id="1278906"/>
    <lineage>
        <taxon>Eukaryota</taxon>
        <taxon>Viridiplantae</taxon>
        <taxon>Streptophyta</taxon>
        <taxon>Embryophyta</taxon>
        <taxon>Tracheophyta</taxon>
        <taxon>Spermatophyta</taxon>
        <taxon>Magnoliopsida</taxon>
        <taxon>eudicotyledons</taxon>
        <taxon>Gunneridae</taxon>
        <taxon>Pentapetalae</taxon>
        <taxon>rosids</taxon>
        <taxon>fabids</taxon>
        <taxon>Malpighiales</taxon>
        <taxon>Salicaceae</taxon>
        <taxon>Saliceae</taxon>
        <taxon>Salix</taxon>
    </lineage>
</organism>
<keyword evidence="3" id="KW-1185">Reference proteome</keyword>
<reference evidence="2" key="1">
    <citation type="submission" date="2022-10" db="EMBL/GenBank/DDBJ databases">
        <authorList>
            <person name="Hyden B.L."/>
            <person name="Feng K."/>
            <person name="Yates T."/>
            <person name="Jawdy S."/>
            <person name="Smart L.B."/>
            <person name="Muchero W."/>
        </authorList>
    </citation>
    <scope>NUCLEOTIDE SEQUENCE</scope>
    <source>
        <tissue evidence="2">Shoot tip</tissue>
    </source>
</reference>
<accession>A0ABQ9BQW9</accession>
<evidence type="ECO:0000313" key="3">
    <source>
        <dbReference type="Proteomes" id="UP001141253"/>
    </source>
</evidence>
<feature type="compositionally biased region" description="Polar residues" evidence="1">
    <location>
        <begin position="74"/>
        <end position="84"/>
    </location>
</feature>
<name>A0ABQ9BQW9_9ROSI</name>
<feature type="region of interest" description="Disordered" evidence="1">
    <location>
        <begin position="1"/>
        <end position="49"/>
    </location>
</feature>
<dbReference type="EMBL" id="JAPFFI010000007">
    <property type="protein sequence ID" value="KAJ6389395.1"/>
    <property type="molecule type" value="Genomic_DNA"/>
</dbReference>
<protein>
    <submittedName>
        <fullName evidence="2">Uncharacterized protein</fullName>
    </submittedName>
</protein>
<evidence type="ECO:0000256" key="1">
    <source>
        <dbReference type="SAM" id="MobiDB-lite"/>
    </source>
</evidence>
<sequence length="84" mass="9829">MLGFTREEQEELGRYFDDLPAIVSPNTEEEDEENEDRNTGDSYQDETTSNLYDFHVVTIRFELELSPEDHGMETSHNSRQTNNL</sequence>